<evidence type="ECO:0000313" key="3">
    <source>
        <dbReference type="EMBL" id="MBM6399066.1"/>
    </source>
</evidence>
<feature type="signal peptide" evidence="2">
    <location>
        <begin position="1"/>
        <end position="29"/>
    </location>
</feature>
<proteinExistence type="predicted"/>
<keyword evidence="2" id="KW-0732">Signal</keyword>
<dbReference type="Proteomes" id="UP001430172">
    <property type="component" value="Unassembled WGS sequence"/>
</dbReference>
<feature type="chain" id="PRO_5046620715" evidence="2">
    <location>
        <begin position="30"/>
        <end position="708"/>
    </location>
</feature>
<evidence type="ECO:0000256" key="1">
    <source>
        <dbReference type="SAM" id="MobiDB-lite"/>
    </source>
</evidence>
<comment type="caution">
    <text evidence="3">The sequence shown here is derived from an EMBL/GenBank/DDBJ whole genome shotgun (WGS) entry which is preliminary data.</text>
</comment>
<gene>
    <name evidence="3" type="ORF">JQN70_01535</name>
</gene>
<evidence type="ECO:0000256" key="2">
    <source>
        <dbReference type="SAM" id="SignalP"/>
    </source>
</evidence>
<evidence type="ECO:0000313" key="4">
    <source>
        <dbReference type="Proteomes" id="UP001430172"/>
    </source>
</evidence>
<reference evidence="3" key="1">
    <citation type="submission" date="2021-02" db="EMBL/GenBank/DDBJ databases">
        <title>Phycicoccus sp. MQZ13P-5T, whole genome shotgun sequence.</title>
        <authorList>
            <person name="Tuo L."/>
        </authorList>
    </citation>
    <scope>NUCLEOTIDE SEQUENCE</scope>
    <source>
        <strain evidence="3">MQZ13P-5</strain>
    </source>
</reference>
<feature type="region of interest" description="Disordered" evidence="1">
    <location>
        <begin position="664"/>
        <end position="708"/>
    </location>
</feature>
<dbReference type="RefSeq" id="WP_204129551.1">
    <property type="nucleotide sequence ID" value="NZ_JAFDVD010000003.1"/>
</dbReference>
<name>A0ABS2CGR7_9MICO</name>
<sequence>MARRRGWVVAVVVALTGAGFVGVAPSAGAAEGAATAFTSAGGGNRNAWVEDASNATMDTQASAGSLYVTSTHADGSNGGGAHFFTEMEATPLPTSGTHPLSSGGPLSLWLSDGEWGWCVVEGEVTVREMTLDADGVPTAAALDWTGDCQGAPSGQVRFNSTVPYGGVDVRTSIWWDTVLRGETNRTEQLVVTGHGTERSTVDAVEFGPGDTLQDFVVRHGTDSCTGTPLTGGTSCSLTLMPAPQSAEWGRGARPLYLRMADGTTSTTTLSYSTVYDSPRGRFAPMTGRVMDTRKGTGVRKGAVGAGQSVTLKVAGRTNVPATGAGAAVLNLTVTGSTRPGYVTAYPAGSTRPTASSINFPAGWTGANLVTVPLGAGGAVTFYNAGGSVNLVADLVGVYAKDRTSPISGSDFYPHEPTRIFDSRTAWKERLGPNEYFGLRPDYGAAWNDSVTAVVVNVTSTGTTGTGYLSATTFEPQYGPPGTSTLNYTKGLTSANMAVVPVESHPGTRPSLWVANTGSASTHVVVDVVGFYAGGVGPAPEDGFRFRPLTPTRVVDTRTDLGLASIGTNTVGRVQAPATVAGRDTWSLVGNLTGVAPSVNTYLTAWDAGPRPAASNLNLMKGATRANSAWPGLDTGNGFRLHNAAGSLEAVMDVTGSFELFPPSPDTLAGVPEPSTPTSLRAAGKAAAPDVAGPKAATGPAPTARTWVR</sequence>
<keyword evidence="4" id="KW-1185">Reference proteome</keyword>
<feature type="compositionally biased region" description="Low complexity" evidence="1">
    <location>
        <begin position="681"/>
        <end position="708"/>
    </location>
</feature>
<dbReference type="EMBL" id="JAFDVD010000003">
    <property type="protein sequence ID" value="MBM6399066.1"/>
    <property type="molecule type" value="Genomic_DNA"/>
</dbReference>
<protein>
    <submittedName>
        <fullName evidence="3">Uncharacterized protein</fullName>
    </submittedName>
</protein>
<accession>A0ABS2CGR7</accession>
<organism evidence="3 4">
    <name type="scientific">Phycicoccus sonneratiae</name>
    <dbReference type="NCBI Taxonomy" id="2807628"/>
    <lineage>
        <taxon>Bacteria</taxon>
        <taxon>Bacillati</taxon>
        <taxon>Actinomycetota</taxon>
        <taxon>Actinomycetes</taxon>
        <taxon>Micrococcales</taxon>
        <taxon>Intrasporangiaceae</taxon>
        <taxon>Phycicoccus</taxon>
    </lineage>
</organism>